<feature type="transmembrane region" description="Helical" evidence="1">
    <location>
        <begin position="287"/>
        <end position="306"/>
    </location>
</feature>
<dbReference type="GO" id="GO:0006171">
    <property type="term" value="P:cAMP biosynthetic process"/>
    <property type="evidence" value="ECO:0007669"/>
    <property type="project" value="TreeGrafter"/>
</dbReference>
<feature type="transmembrane region" description="Helical" evidence="1">
    <location>
        <begin position="337"/>
        <end position="357"/>
    </location>
</feature>
<dbReference type="SMART" id="SM00044">
    <property type="entry name" value="CYCc"/>
    <property type="match status" value="1"/>
</dbReference>
<accession>A0A1G5E1L0</accession>
<evidence type="ECO:0000313" key="4">
    <source>
        <dbReference type="Proteomes" id="UP000199569"/>
    </source>
</evidence>
<dbReference type="PANTHER" id="PTHR43081:SF1">
    <property type="entry name" value="ADENYLATE CYCLASE, TERMINAL-DIFFERENTIATION SPECIFIC"/>
    <property type="match status" value="1"/>
</dbReference>
<evidence type="ECO:0000256" key="1">
    <source>
        <dbReference type="SAM" id="Phobius"/>
    </source>
</evidence>
<dbReference type="InterPro" id="IPR007890">
    <property type="entry name" value="CHASE2"/>
</dbReference>
<dbReference type="AlphaFoldDB" id="A0A1G5E1L0"/>
<dbReference type="SUPFAM" id="SSF55073">
    <property type="entry name" value="Nucleotide cyclase"/>
    <property type="match status" value="1"/>
</dbReference>
<dbReference type="CDD" id="cd07302">
    <property type="entry name" value="CHD"/>
    <property type="match status" value="1"/>
</dbReference>
<dbReference type="GO" id="GO:0004016">
    <property type="term" value="F:adenylate cyclase activity"/>
    <property type="evidence" value="ECO:0007669"/>
    <property type="project" value="UniProtKB-ARBA"/>
</dbReference>
<keyword evidence="1" id="KW-0812">Transmembrane</keyword>
<dbReference type="Proteomes" id="UP000199569">
    <property type="component" value="Unassembled WGS sequence"/>
</dbReference>
<dbReference type="Pfam" id="PF00211">
    <property type="entry name" value="Guanylate_cyc"/>
    <property type="match status" value="1"/>
</dbReference>
<protein>
    <submittedName>
        <fullName evidence="3">Adenylate cyclase</fullName>
    </submittedName>
</protein>
<feature type="transmembrane region" description="Helical" evidence="1">
    <location>
        <begin position="313"/>
        <end position="331"/>
    </location>
</feature>
<evidence type="ECO:0000259" key="2">
    <source>
        <dbReference type="PROSITE" id="PS50125"/>
    </source>
</evidence>
<keyword evidence="1" id="KW-0472">Membrane</keyword>
<keyword evidence="1" id="KW-1133">Transmembrane helix</keyword>
<dbReference type="InterPro" id="IPR050697">
    <property type="entry name" value="Adenylyl/Guanylyl_Cyclase_3/4"/>
</dbReference>
<dbReference type="GO" id="GO:0035556">
    <property type="term" value="P:intracellular signal transduction"/>
    <property type="evidence" value="ECO:0007669"/>
    <property type="project" value="InterPro"/>
</dbReference>
<dbReference type="Pfam" id="PF05226">
    <property type="entry name" value="CHASE2"/>
    <property type="match status" value="1"/>
</dbReference>
<name>A0A1G5E1L0_9HYPH</name>
<dbReference type="SMART" id="SM01080">
    <property type="entry name" value="CHASE2"/>
    <property type="match status" value="1"/>
</dbReference>
<organism evidence="3 4">
    <name type="scientific">Microvirga guangxiensis</name>
    <dbReference type="NCBI Taxonomy" id="549386"/>
    <lineage>
        <taxon>Bacteria</taxon>
        <taxon>Pseudomonadati</taxon>
        <taxon>Pseudomonadota</taxon>
        <taxon>Alphaproteobacteria</taxon>
        <taxon>Hyphomicrobiales</taxon>
        <taxon>Methylobacteriaceae</taxon>
        <taxon>Microvirga</taxon>
    </lineage>
</organism>
<reference evidence="3 4" key="1">
    <citation type="submission" date="2016-10" db="EMBL/GenBank/DDBJ databases">
        <authorList>
            <person name="de Groot N.N."/>
        </authorList>
    </citation>
    <scope>NUCLEOTIDE SEQUENCE [LARGE SCALE GENOMIC DNA]</scope>
    <source>
        <strain evidence="3 4">CGMCC 1.7666</strain>
    </source>
</reference>
<dbReference type="Gene3D" id="3.30.70.1230">
    <property type="entry name" value="Nucleotide cyclase"/>
    <property type="match status" value="1"/>
</dbReference>
<dbReference type="EMBL" id="FMVJ01000003">
    <property type="protein sequence ID" value="SCY20611.1"/>
    <property type="molecule type" value="Genomic_DNA"/>
</dbReference>
<dbReference type="STRING" id="549386.SAMN02927923_00845"/>
<sequence length="649" mass="70624">MQTGEPLWRHFAMAGLIAALLSPLAFFQPFALIEARVFDILSTIAPPRPPAYGVEVVAIDEPSFSEIGQRWPWPRDLHAQLVERLRAAGAKAIGFDIIFAEPSTEEADKRLAAALGPDVVLAADDVTTKLDHGVQTTRVNPIDPFLDAGAVPGVASVDPDGDVYLRRMPAQPDSFAAEILRLAGKPVRPVPEGALIQYFGPARTYPTVSYYQALDPEEFLQPGRFKDKIVLVGLSLKAATSANAGTPDAFPTAYTLTTGSLTAGVEVQATIVDNLLHNLFVVPVSRLAVLALIVGAACLAATMSIYGVSWRTGFAALFVVIFFIAGSWLVLRMERVWLPPVLPVATALAVFGTRFGLDYARERQMRQAVSEAFSRYISPDLVAQLAHDPNALRLGGERRNLSILFCDVRGFTSLSEKLKDEPERLTSLINRLLDPLSEAVLAEGGTIDKYMGDCVMAFWNAPLPSPHHPRRAVRAATRMMEAVAVLNAELRREEGEDAPVFAIGVGINTGDCVVGNVGSRWRYDYSVLGDTVNLASRLESLSKEYKVSLILGPATAEAVREDYVLIELDRIAVRGRATESAIYTVVAPASHNQDPAVAELTRLHSQILACMRDGRRDEALSLAVRCQSLHPSLAGYYGKLMRKIEQMQG</sequence>
<evidence type="ECO:0000313" key="3">
    <source>
        <dbReference type="EMBL" id="SCY20611.1"/>
    </source>
</evidence>
<keyword evidence="4" id="KW-1185">Reference proteome</keyword>
<dbReference type="PANTHER" id="PTHR43081">
    <property type="entry name" value="ADENYLATE CYCLASE, TERMINAL-DIFFERENTIATION SPECIFIC-RELATED"/>
    <property type="match status" value="1"/>
</dbReference>
<proteinExistence type="predicted"/>
<dbReference type="InterPro" id="IPR029787">
    <property type="entry name" value="Nucleotide_cyclase"/>
</dbReference>
<feature type="domain" description="Guanylate cyclase" evidence="2">
    <location>
        <begin position="402"/>
        <end position="539"/>
    </location>
</feature>
<dbReference type="PROSITE" id="PS50125">
    <property type="entry name" value="GUANYLATE_CYCLASE_2"/>
    <property type="match status" value="1"/>
</dbReference>
<dbReference type="InterPro" id="IPR001054">
    <property type="entry name" value="A/G_cyclase"/>
</dbReference>
<gene>
    <name evidence="3" type="ORF">SAMN02927923_00845</name>
</gene>